<evidence type="ECO:0000256" key="2">
    <source>
        <dbReference type="ARBA" id="ARBA00022490"/>
    </source>
</evidence>
<dbReference type="OrthoDB" id="5918453at2759"/>
<evidence type="ECO:0000256" key="3">
    <source>
        <dbReference type="ARBA" id="ARBA00023212"/>
    </source>
</evidence>
<name>A0A0B1S7X8_OESDE</name>
<sequence length="378" mass="42079">MIFEANEQQDHEMHSAEVVLNVDVAVKEQVEKFEHLQEENLNESKVSHFSEEAELEGVDVKELVHELEQSFLEEQPTVEEEPEVEVPADTHVLEKVHKLEHEFDKSLPVCEEYVHIAEHEKEQLEAAGDAASSESSEEKNVVVGPAGDTVTTCDVEMVGKVAPADIYTKTGQKIVFNAPHDDKHTYHIKFTNASDRRIAWAVKTTNMRRLSVDPACGVLHPKESTFMAASCDTFDNGCEDTKNDRIVVEWCNTHEAETSVETVSVTIEPAEVVAQIGASVSEQTTTFTTSTVIVDVIPQKKSEPKLSTSDSWEKAFVVASGSATSGVLSSQRAATSVESDVTAAREFFREVGELEKDVEVRIRLNFPKLVFRNYILLF</sequence>
<keyword evidence="11" id="KW-1185">Reference proteome</keyword>
<organism evidence="10 11">
    <name type="scientific">Oesophagostomum dentatum</name>
    <name type="common">Nodular worm</name>
    <dbReference type="NCBI Taxonomy" id="61180"/>
    <lineage>
        <taxon>Eukaryota</taxon>
        <taxon>Metazoa</taxon>
        <taxon>Ecdysozoa</taxon>
        <taxon>Nematoda</taxon>
        <taxon>Chromadorea</taxon>
        <taxon>Rhabditida</taxon>
        <taxon>Rhabditina</taxon>
        <taxon>Rhabditomorpha</taxon>
        <taxon>Strongyloidea</taxon>
        <taxon>Strongylidae</taxon>
        <taxon>Oesophagostomum</taxon>
    </lineage>
</organism>
<dbReference type="Gene3D" id="2.60.40.10">
    <property type="entry name" value="Immunoglobulins"/>
    <property type="match status" value="1"/>
</dbReference>
<comment type="subcellular location">
    <subcellularLocation>
        <location evidence="6">Cell projection</location>
        <location evidence="6">Pseudopodium</location>
    </subcellularLocation>
    <subcellularLocation>
        <location evidence="1">Cytoplasm</location>
        <location evidence="1">Cytoskeleton</location>
    </subcellularLocation>
</comment>
<protein>
    <recommendedName>
        <fullName evidence="7">Major sperm protein</fullName>
    </recommendedName>
</protein>
<dbReference type="SUPFAM" id="SSF49354">
    <property type="entry name" value="PapD-like"/>
    <property type="match status" value="1"/>
</dbReference>
<gene>
    <name evidence="10" type="ORF">OESDEN_20334</name>
</gene>
<dbReference type="PROSITE" id="PS50202">
    <property type="entry name" value="MSP"/>
    <property type="match status" value="1"/>
</dbReference>
<dbReference type="InterPro" id="IPR000535">
    <property type="entry name" value="MSP_dom"/>
</dbReference>
<dbReference type="PANTHER" id="PTHR22920">
    <property type="entry name" value="MAJOR SPERM PROTEIN"/>
    <property type="match status" value="1"/>
</dbReference>
<feature type="region of interest" description="Disordered" evidence="8">
    <location>
        <begin position="123"/>
        <end position="142"/>
    </location>
</feature>
<keyword evidence="3 7" id="KW-0206">Cytoskeleton</keyword>
<feature type="domain" description="MSP" evidence="9">
    <location>
        <begin position="165"/>
        <end position="275"/>
    </location>
</feature>
<comment type="function">
    <text evidence="5 7">Central component in molecular interactions underlying sperm crawling. Forms an extensive filament system that extends from sperm villipoda, along the leading edge of the pseudopod.</text>
</comment>
<evidence type="ECO:0000256" key="5">
    <source>
        <dbReference type="ARBA" id="ARBA00037744"/>
    </source>
</evidence>
<feature type="compositionally biased region" description="Low complexity" evidence="8">
    <location>
        <begin position="125"/>
        <end position="134"/>
    </location>
</feature>
<dbReference type="AlphaFoldDB" id="A0A0B1S7X8"/>
<evidence type="ECO:0000313" key="10">
    <source>
        <dbReference type="EMBL" id="KHJ80001.1"/>
    </source>
</evidence>
<dbReference type="GO" id="GO:0031143">
    <property type="term" value="C:pseudopodium"/>
    <property type="evidence" value="ECO:0007669"/>
    <property type="project" value="UniProtKB-SubCell"/>
</dbReference>
<evidence type="ECO:0000256" key="6">
    <source>
        <dbReference type="ARBA" id="ARBA00037818"/>
    </source>
</evidence>
<evidence type="ECO:0000256" key="4">
    <source>
        <dbReference type="ARBA" id="ARBA00023273"/>
    </source>
</evidence>
<dbReference type="Proteomes" id="UP000053660">
    <property type="component" value="Unassembled WGS sequence"/>
</dbReference>
<proteinExistence type="predicted"/>
<evidence type="ECO:0000256" key="1">
    <source>
        <dbReference type="ARBA" id="ARBA00004245"/>
    </source>
</evidence>
<evidence type="ECO:0000259" key="9">
    <source>
        <dbReference type="PROSITE" id="PS50202"/>
    </source>
</evidence>
<evidence type="ECO:0000256" key="8">
    <source>
        <dbReference type="SAM" id="MobiDB-lite"/>
    </source>
</evidence>
<keyword evidence="4" id="KW-0966">Cell projection</keyword>
<dbReference type="PANTHER" id="PTHR22920:SF7">
    <property type="entry name" value="MSP DOMAIN-CONTAINING PROTEIN-RELATED"/>
    <property type="match status" value="1"/>
</dbReference>
<accession>A0A0B1S7X8</accession>
<dbReference type="Pfam" id="PF00635">
    <property type="entry name" value="Motile_Sperm"/>
    <property type="match status" value="1"/>
</dbReference>
<dbReference type="GO" id="GO:0005856">
    <property type="term" value="C:cytoskeleton"/>
    <property type="evidence" value="ECO:0007669"/>
    <property type="project" value="UniProtKB-SubCell"/>
</dbReference>
<evidence type="ECO:0000313" key="11">
    <source>
        <dbReference type="Proteomes" id="UP000053660"/>
    </source>
</evidence>
<dbReference type="EMBL" id="KN602296">
    <property type="protein sequence ID" value="KHJ80001.1"/>
    <property type="molecule type" value="Genomic_DNA"/>
</dbReference>
<dbReference type="InterPro" id="IPR008962">
    <property type="entry name" value="PapD-like_sf"/>
</dbReference>
<dbReference type="InterPro" id="IPR051155">
    <property type="entry name" value="Nematode_MSP"/>
</dbReference>
<evidence type="ECO:0000256" key="7">
    <source>
        <dbReference type="RuleBase" id="RU003425"/>
    </source>
</evidence>
<reference evidence="10 11" key="1">
    <citation type="submission" date="2014-03" db="EMBL/GenBank/DDBJ databases">
        <title>Draft genome of the hookworm Oesophagostomum dentatum.</title>
        <authorList>
            <person name="Mitreva M."/>
        </authorList>
    </citation>
    <scope>NUCLEOTIDE SEQUENCE [LARGE SCALE GENOMIC DNA]</scope>
    <source>
        <strain evidence="10 11">OD-Hann</strain>
    </source>
</reference>
<dbReference type="InterPro" id="IPR013783">
    <property type="entry name" value="Ig-like_fold"/>
</dbReference>
<keyword evidence="2" id="KW-0963">Cytoplasm</keyword>